<dbReference type="InterPro" id="IPR002850">
    <property type="entry name" value="PIN_toxin-like"/>
</dbReference>
<dbReference type="Pfam" id="PF13470">
    <property type="entry name" value="PIN_3"/>
    <property type="match status" value="1"/>
</dbReference>
<evidence type="ECO:0000313" key="3">
    <source>
        <dbReference type="Proteomes" id="UP000606490"/>
    </source>
</evidence>
<evidence type="ECO:0000313" key="2">
    <source>
        <dbReference type="EMBL" id="MBL6454807.1"/>
    </source>
</evidence>
<accession>A0ABS1V0N0</accession>
<dbReference type="PANTHER" id="PTHR34610">
    <property type="entry name" value="SSL7007 PROTEIN"/>
    <property type="match status" value="1"/>
</dbReference>
<dbReference type="InterPro" id="IPR002716">
    <property type="entry name" value="PIN_dom"/>
</dbReference>
<proteinExistence type="predicted"/>
<protein>
    <submittedName>
        <fullName evidence="2">Toxin-antitoxin system toxin component, PIN family</fullName>
    </submittedName>
</protein>
<comment type="caution">
    <text evidence="2">The sequence shown here is derived from an EMBL/GenBank/DDBJ whole genome shotgun (WGS) entry which is preliminary data.</text>
</comment>
<dbReference type="EMBL" id="JAEUXJ010000002">
    <property type="protein sequence ID" value="MBL6454807.1"/>
    <property type="molecule type" value="Genomic_DNA"/>
</dbReference>
<dbReference type="SUPFAM" id="SSF88723">
    <property type="entry name" value="PIN domain-like"/>
    <property type="match status" value="1"/>
</dbReference>
<reference evidence="2 3" key="1">
    <citation type="submission" date="2021-01" db="EMBL/GenBank/DDBJ databases">
        <title>Belnapia mucosa sp. nov. and Belnapia arida sp. nov., isolated from the Tabernas Desert (Almeria, Spain).</title>
        <authorList>
            <person name="Molina-Menor E."/>
            <person name="Vidal-Verdu A."/>
            <person name="Calonge A."/>
            <person name="Satari L."/>
            <person name="Pereto Magraner J."/>
            <person name="Porcar Miralles M."/>
        </authorList>
    </citation>
    <scope>NUCLEOTIDE SEQUENCE [LARGE SCALE GENOMIC DNA]</scope>
    <source>
        <strain evidence="2 3">T6</strain>
    </source>
</reference>
<gene>
    <name evidence="2" type="ORF">JMJ55_05690</name>
</gene>
<feature type="domain" description="PIN" evidence="1">
    <location>
        <begin position="1"/>
        <end position="101"/>
    </location>
</feature>
<sequence length="131" mass="13998">MVSAALNPAGLPRRAIALARAQGVIALSAAVHDEIAEVLARPKFARILTGERRRDILELLSAAALWVEPTERVAECRDAKDDRYLELALAAGAGAIISGDEDLLVLHPWRGIPILRPAAFLAAFGDEEPTA</sequence>
<name>A0ABS1V0N0_9PROT</name>
<dbReference type="Proteomes" id="UP000606490">
    <property type="component" value="Unassembled WGS sequence"/>
</dbReference>
<dbReference type="NCBIfam" id="TIGR00305">
    <property type="entry name" value="putative toxin-antitoxin system toxin component, PIN family"/>
    <property type="match status" value="1"/>
</dbReference>
<evidence type="ECO:0000259" key="1">
    <source>
        <dbReference type="Pfam" id="PF13470"/>
    </source>
</evidence>
<organism evidence="2 3">
    <name type="scientific">Belnapia mucosa</name>
    <dbReference type="NCBI Taxonomy" id="2804532"/>
    <lineage>
        <taxon>Bacteria</taxon>
        <taxon>Pseudomonadati</taxon>
        <taxon>Pseudomonadota</taxon>
        <taxon>Alphaproteobacteria</taxon>
        <taxon>Acetobacterales</taxon>
        <taxon>Roseomonadaceae</taxon>
        <taxon>Belnapia</taxon>
    </lineage>
</organism>
<dbReference type="PANTHER" id="PTHR34610:SF3">
    <property type="entry name" value="SSL7007 PROTEIN"/>
    <property type="match status" value="1"/>
</dbReference>
<keyword evidence="3" id="KW-1185">Reference proteome</keyword>
<dbReference type="InterPro" id="IPR029060">
    <property type="entry name" value="PIN-like_dom_sf"/>
</dbReference>